<proteinExistence type="inferred from homology"/>
<evidence type="ECO:0000256" key="1">
    <source>
        <dbReference type="ARBA" id="ARBA00022722"/>
    </source>
</evidence>
<keyword evidence="4 10" id="KW-0378">Hydrolase</keyword>
<gene>
    <name evidence="10" type="primary">recC</name>
    <name evidence="12" type="ORF">SAMN05444008_1284</name>
</gene>
<dbReference type="Pfam" id="PF17946">
    <property type="entry name" value="RecC_C"/>
    <property type="match status" value="1"/>
</dbReference>
<keyword evidence="8 10" id="KW-0238">DNA-binding</keyword>
<feature type="domain" description="RecC C-terminal" evidence="11">
    <location>
        <begin position="781"/>
        <end position="990"/>
    </location>
</feature>
<comment type="similarity">
    <text evidence="10">Belongs to the RecC family.</text>
</comment>
<dbReference type="Gene3D" id="1.10.10.160">
    <property type="match status" value="1"/>
</dbReference>
<dbReference type="InterPro" id="IPR011335">
    <property type="entry name" value="Restrct_endonuc-II-like"/>
</dbReference>
<evidence type="ECO:0000256" key="10">
    <source>
        <dbReference type="HAMAP-Rule" id="MF_01486"/>
    </source>
</evidence>
<dbReference type="RefSeq" id="WP_073048616.1">
    <property type="nucleotide sequence ID" value="NZ_FQUO01000028.1"/>
</dbReference>
<keyword evidence="7 10" id="KW-0067">ATP-binding</keyword>
<dbReference type="STRING" id="1302690.BUE76_05680"/>
<dbReference type="GO" id="GO:0003678">
    <property type="term" value="F:DNA helicase activity"/>
    <property type="evidence" value="ECO:0007669"/>
    <property type="project" value="UniProtKB-UniRule"/>
</dbReference>
<keyword evidence="13" id="KW-1185">Reference proteome</keyword>
<protein>
    <recommendedName>
        <fullName evidence="10">RecBCD enzyme subunit RecC</fullName>
    </recommendedName>
    <alternativeName>
        <fullName evidence="10">Exonuclease V subunit RecC</fullName>
        <shortName evidence="10">ExoV subunit RecC</shortName>
    </alternativeName>
    <alternativeName>
        <fullName evidence="10">Helicase/nuclease RecBCD subunit RecC</fullName>
    </alternativeName>
</protein>
<dbReference type="InterPro" id="IPR027417">
    <property type="entry name" value="P-loop_NTPase"/>
</dbReference>
<dbReference type="GO" id="GO:0009338">
    <property type="term" value="C:exodeoxyribonuclease V complex"/>
    <property type="evidence" value="ECO:0007669"/>
    <property type="project" value="InterPro"/>
</dbReference>
<dbReference type="PIRSF" id="PIRSF000980">
    <property type="entry name" value="RecC"/>
    <property type="match status" value="1"/>
</dbReference>
<evidence type="ECO:0000256" key="7">
    <source>
        <dbReference type="ARBA" id="ARBA00022840"/>
    </source>
</evidence>
<keyword evidence="1 10" id="KW-0540">Nuclease</keyword>
<keyword evidence="5 10" id="KW-0347">Helicase</keyword>
<reference evidence="12 13" key="1">
    <citation type="submission" date="2016-11" db="EMBL/GenBank/DDBJ databases">
        <authorList>
            <person name="Jaros S."/>
            <person name="Januszkiewicz K."/>
            <person name="Wedrychowicz H."/>
        </authorList>
    </citation>
    <scope>NUCLEOTIDE SEQUENCE [LARGE SCALE GENOMIC DNA]</scope>
    <source>
        <strain evidence="12 13">DSM 26897</strain>
    </source>
</reference>
<keyword evidence="9 10" id="KW-0234">DNA repair</keyword>
<dbReference type="GO" id="GO:0003677">
    <property type="term" value="F:DNA binding"/>
    <property type="evidence" value="ECO:0007669"/>
    <property type="project" value="UniProtKB-UniRule"/>
</dbReference>
<dbReference type="GO" id="GO:0000724">
    <property type="term" value="P:double-strand break repair via homologous recombination"/>
    <property type="evidence" value="ECO:0007669"/>
    <property type="project" value="UniProtKB-UniRule"/>
</dbReference>
<evidence type="ECO:0000256" key="8">
    <source>
        <dbReference type="ARBA" id="ARBA00023125"/>
    </source>
</evidence>
<evidence type="ECO:0000256" key="5">
    <source>
        <dbReference type="ARBA" id="ARBA00022806"/>
    </source>
</evidence>
<evidence type="ECO:0000256" key="9">
    <source>
        <dbReference type="ARBA" id="ARBA00023204"/>
    </source>
</evidence>
<comment type="subunit">
    <text evidence="10">Heterotrimer of RecB, RecC and RecD. All subunits contribute to DNA-binding.</text>
</comment>
<evidence type="ECO:0000313" key="12">
    <source>
        <dbReference type="EMBL" id="SHG35461.1"/>
    </source>
</evidence>
<dbReference type="HAMAP" id="MF_01486">
    <property type="entry name" value="RecC"/>
    <property type="match status" value="1"/>
</dbReference>
<dbReference type="Gene3D" id="1.10.10.990">
    <property type="match status" value="1"/>
</dbReference>
<accession>A0A1M5J4M3</accession>
<evidence type="ECO:0000256" key="3">
    <source>
        <dbReference type="ARBA" id="ARBA00022763"/>
    </source>
</evidence>
<evidence type="ECO:0000256" key="4">
    <source>
        <dbReference type="ARBA" id="ARBA00022801"/>
    </source>
</evidence>
<dbReference type="Pfam" id="PF04257">
    <property type="entry name" value="Exonuc_V_gamma"/>
    <property type="match status" value="1"/>
</dbReference>
<dbReference type="PANTHER" id="PTHR30591:SF1">
    <property type="entry name" value="RECBCD ENZYME SUBUNIT RECC"/>
    <property type="match status" value="1"/>
</dbReference>
<dbReference type="PANTHER" id="PTHR30591">
    <property type="entry name" value="RECBCD ENZYME SUBUNIT RECC"/>
    <property type="match status" value="1"/>
</dbReference>
<dbReference type="EMBL" id="FQUO01000028">
    <property type="protein sequence ID" value="SHG35461.1"/>
    <property type="molecule type" value="Genomic_DNA"/>
</dbReference>
<dbReference type="InterPro" id="IPR006697">
    <property type="entry name" value="RecC"/>
</dbReference>
<sequence length="1062" mass="121195">MAFKLFVSNTLKPLAQRWRKTLRDSKASVFQPYYTITQTEGMNNWLRMQLAEDMEGIAANSVFLKPNDLLFKVSTLLTSQQLPACTSDHLCWLLFQQLGEPAFINAFPAISAYYTAEGGMDATRRLALATKTADLFDQYQVYRPGMVAGWKGARGLPPMEAWQQYLWEQVRRITEPRFTNKLQTAEAILEALKEPGRGELLRSRMPLVTMFGISITTQYHYNILKALAVHIDIVFFMLNPAPEVYWFDTVSPRQKALMMEKGKGVRYADSFAEGNALLTSWGKVVKDTFIQLFENDELLNSCEEVGITEPGNATLLQQVQLDIFNNSTGEDRTERIETALLKDGSITVNACYSMAREVEVLYNYLVHLVDQRRQELSPRDIVVMVSDIDTYAPYIRAVFENAPHRFPIRIADEGFGGSDNLVQALQQLLLLDEASFKAEQVLQLLDSSFIRNRFGLTNIPLLRMVVERANIRFGIHGDTELDTVFVSWAYGIKRILLGFCMGDEAAYAFGADELYPVDLVEGGEAQELVRFCHFIQVLIDAVEERKEERTLSGWSDYVRQLLRNCVATDEQATEEDYQVVSRQINRCNELAGLYPGNLSYAVFLQYFSGGLAAASQPTHFASGGITFCSLIPMRSIPFKVVAMLGLNFDKFPRREVLASFNLIDGRQRGDRNVKDHDKHLFLETICSAQQWLYISYIGQSVKDNTHLPPSALVDELLDYLESIAEEPEEVRQQLVCRHPLHGFSRKYSCGDEKYYSYLLEEQAGKQGLFNPDKQLPLLQIETVLLDDLLAFVKNPFRTYYQRVLNIRYREEEVLLPETELFDLDHLGQWQFKNELLHADAGEWPQLKTRAVKTGALPLRHMSDVLLQEVQEPVSQLRHLLTQCVGDVQPQRVAFNITLDGTSIQGSVELYAGKLVYTCFSRPSIKHQLAAYVQYLAARAAGLATGCFFITPETACAGVDISRETAEQRLVTLLHLYRKGHEQIIAFHPEVKVNARLLADFKEDYFFKELKRKIEDFNYPLDDAYVCQEYACDFTQVEHSAHYRDRCAVLVEPLFQFFPDLNE</sequence>
<dbReference type="OrthoDB" id="9762834at2"/>
<keyword evidence="6 10" id="KW-0269">Exonuclease</keyword>
<dbReference type="GO" id="GO:0005524">
    <property type="term" value="F:ATP binding"/>
    <property type="evidence" value="ECO:0007669"/>
    <property type="project" value="UniProtKB-UniRule"/>
</dbReference>
<evidence type="ECO:0000256" key="2">
    <source>
        <dbReference type="ARBA" id="ARBA00022741"/>
    </source>
</evidence>
<dbReference type="Gene3D" id="3.40.50.10930">
    <property type="match status" value="1"/>
</dbReference>
<dbReference type="InterPro" id="IPR041500">
    <property type="entry name" value="RecC_C"/>
</dbReference>
<dbReference type="Gene3D" id="3.40.50.300">
    <property type="entry name" value="P-loop containing nucleotide triphosphate hydrolases"/>
    <property type="match status" value="2"/>
</dbReference>
<evidence type="ECO:0000259" key="11">
    <source>
        <dbReference type="Pfam" id="PF17946"/>
    </source>
</evidence>
<dbReference type="AlphaFoldDB" id="A0A1M5J4M3"/>
<dbReference type="SUPFAM" id="SSF52540">
    <property type="entry name" value="P-loop containing nucleoside triphosphate hydrolases"/>
    <property type="match status" value="2"/>
</dbReference>
<evidence type="ECO:0000256" key="6">
    <source>
        <dbReference type="ARBA" id="ARBA00022839"/>
    </source>
</evidence>
<comment type="miscellaneous">
    <text evidence="10">In the RecBCD complex, RecB has a slow 3'-5' helicase, an exonuclease activity and loads RecA onto ssDNA, RecD has a fast 5'-3' helicase activity, while RecC stimulates the ATPase and processivity of the RecB helicase and contributes to recognition of the Chi site.</text>
</comment>
<dbReference type="InterPro" id="IPR013986">
    <property type="entry name" value="DExx_box_DNA_helicase_dom_sf"/>
</dbReference>
<comment type="function">
    <text evidence="10">A helicase/nuclease that prepares dsDNA breaks (DSB) for recombinational DNA repair. Binds to DSBs and unwinds DNA via a highly rapid and processive ATP-dependent bidirectional helicase activity. Unwinds dsDNA until it encounters a Chi (crossover hotspot instigator) sequence from the 3' direction. Cuts ssDNA a few nucleotides 3' to the Chi site. The properties and activities of the enzyme are changed at Chi. The Chi-altered holoenzyme produces a long 3'-ssDNA overhang and facilitates RecA-binding to the ssDNA for homologous DNA recombination and repair. Holoenzyme degrades any linearized DNA that is unable to undergo homologous recombination. In the holoenzyme this subunit recognizes the wild-type Chi sequence, and when added to isolated RecB increases its ATP-dependent helicase processivity.</text>
</comment>
<evidence type="ECO:0000313" key="13">
    <source>
        <dbReference type="Proteomes" id="UP000184368"/>
    </source>
</evidence>
<keyword evidence="2 10" id="KW-0547">Nucleotide-binding</keyword>
<dbReference type="NCBIfam" id="TIGR01450">
    <property type="entry name" value="recC"/>
    <property type="match status" value="1"/>
</dbReference>
<dbReference type="Proteomes" id="UP000184368">
    <property type="component" value="Unassembled WGS sequence"/>
</dbReference>
<dbReference type="SUPFAM" id="SSF52980">
    <property type="entry name" value="Restriction endonuclease-like"/>
    <property type="match status" value="1"/>
</dbReference>
<dbReference type="GO" id="GO:0008854">
    <property type="term" value="F:exodeoxyribonuclease V activity"/>
    <property type="evidence" value="ECO:0007669"/>
    <property type="project" value="InterPro"/>
</dbReference>
<keyword evidence="3 10" id="KW-0227">DNA damage</keyword>
<organism evidence="12 13">
    <name type="scientific">Cnuella takakiae</name>
    <dbReference type="NCBI Taxonomy" id="1302690"/>
    <lineage>
        <taxon>Bacteria</taxon>
        <taxon>Pseudomonadati</taxon>
        <taxon>Bacteroidota</taxon>
        <taxon>Chitinophagia</taxon>
        <taxon>Chitinophagales</taxon>
        <taxon>Chitinophagaceae</taxon>
        <taxon>Cnuella</taxon>
    </lineage>
</organism>
<name>A0A1M5J4M3_9BACT</name>